<feature type="domain" description="NYN" evidence="1">
    <location>
        <begin position="14"/>
        <end position="68"/>
    </location>
</feature>
<evidence type="ECO:0000259" key="1">
    <source>
        <dbReference type="Pfam" id="PF01936"/>
    </source>
</evidence>
<dbReference type="InterPro" id="IPR021139">
    <property type="entry name" value="NYN"/>
</dbReference>
<dbReference type="OrthoDB" id="1102518at2759"/>
<dbReference type="PANTHER" id="PTHR14379">
    <property type="entry name" value="LIMKAIN B LKAP"/>
    <property type="match status" value="1"/>
</dbReference>
<dbReference type="GO" id="GO:0010468">
    <property type="term" value="P:regulation of gene expression"/>
    <property type="evidence" value="ECO:0007669"/>
    <property type="project" value="InterPro"/>
</dbReference>
<sequence length="91" mass="10307">MENKAAEGSYVTSKTSVWWDIDSCPVPAGYDPSLVGPSIHLALEKLGYRGPITITAVGKLKRTSEDVLRASHLFHWNYNILGFLYRRKKRK</sequence>
<accession>A0A6D2L6B4</accession>
<dbReference type="GO" id="GO:0004540">
    <property type="term" value="F:RNA nuclease activity"/>
    <property type="evidence" value="ECO:0007669"/>
    <property type="project" value="InterPro"/>
</dbReference>
<dbReference type="InterPro" id="IPR024768">
    <property type="entry name" value="Marf1"/>
</dbReference>
<name>A0A6D2L6B4_9BRAS</name>
<dbReference type="Pfam" id="PF01936">
    <property type="entry name" value="NYN"/>
    <property type="match status" value="1"/>
</dbReference>
<evidence type="ECO:0000313" key="2">
    <source>
        <dbReference type="EMBL" id="CAA7060366.1"/>
    </source>
</evidence>
<proteinExistence type="predicted"/>
<comment type="caution">
    <text evidence="2">The sequence shown here is derived from an EMBL/GenBank/DDBJ whole genome shotgun (WGS) entry which is preliminary data.</text>
</comment>
<organism evidence="2 3">
    <name type="scientific">Microthlaspi erraticum</name>
    <dbReference type="NCBI Taxonomy" id="1685480"/>
    <lineage>
        <taxon>Eukaryota</taxon>
        <taxon>Viridiplantae</taxon>
        <taxon>Streptophyta</taxon>
        <taxon>Embryophyta</taxon>
        <taxon>Tracheophyta</taxon>
        <taxon>Spermatophyta</taxon>
        <taxon>Magnoliopsida</taxon>
        <taxon>eudicotyledons</taxon>
        <taxon>Gunneridae</taxon>
        <taxon>Pentapetalae</taxon>
        <taxon>rosids</taxon>
        <taxon>malvids</taxon>
        <taxon>Brassicales</taxon>
        <taxon>Brassicaceae</taxon>
        <taxon>Coluteocarpeae</taxon>
        <taxon>Microthlaspi</taxon>
    </lineage>
</organism>
<dbReference type="PANTHER" id="PTHR14379:SF63">
    <property type="entry name" value="ENDONUCLEASE OR GLYCOSYL HYDROLASE"/>
    <property type="match status" value="1"/>
</dbReference>
<keyword evidence="3" id="KW-1185">Reference proteome</keyword>
<dbReference type="EMBL" id="CACVBM020001829">
    <property type="protein sequence ID" value="CAA7060366.1"/>
    <property type="molecule type" value="Genomic_DNA"/>
</dbReference>
<reference evidence="2" key="1">
    <citation type="submission" date="2020-01" db="EMBL/GenBank/DDBJ databases">
        <authorList>
            <person name="Mishra B."/>
        </authorList>
    </citation>
    <scope>NUCLEOTIDE SEQUENCE [LARGE SCALE GENOMIC DNA]</scope>
</reference>
<gene>
    <name evidence="2" type="ORF">MERR_LOCUS47602</name>
</gene>
<dbReference type="CDD" id="cd10910">
    <property type="entry name" value="PIN_limkain_b1_N_like"/>
    <property type="match status" value="1"/>
</dbReference>
<dbReference type="Proteomes" id="UP000467841">
    <property type="component" value="Unassembled WGS sequence"/>
</dbReference>
<dbReference type="AlphaFoldDB" id="A0A6D2L6B4"/>
<dbReference type="GO" id="GO:0005777">
    <property type="term" value="C:peroxisome"/>
    <property type="evidence" value="ECO:0007669"/>
    <property type="project" value="InterPro"/>
</dbReference>
<evidence type="ECO:0000313" key="3">
    <source>
        <dbReference type="Proteomes" id="UP000467841"/>
    </source>
</evidence>
<protein>
    <recommendedName>
        <fullName evidence="1">NYN domain-containing protein</fullName>
    </recommendedName>
</protein>